<organism evidence="3 4">
    <name type="scientific">Lingula anatina</name>
    <name type="common">Brachiopod</name>
    <name type="synonym">Lingula unguis</name>
    <dbReference type="NCBI Taxonomy" id="7574"/>
    <lineage>
        <taxon>Eukaryota</taxon>
        <taxon>Metazoa</taxon>
        <taxon>Spiralia</taxon>
        <taxon>Lophotrochozoa</taxon>
        <taxon>Brachiopoda</taxon>
        <taxon>Linguliformea</taxon>
        <taxon>Lingulata</taxon>
        <taxon>Lingulida</taxon>
        <taxon>Linguloidea</taxon>
        <taxon>Lingulidae</taxon>
        <taxon>Lingula</taxon>
    </lineage>
</organism>
<keyword evidence="1" id="KW-0175">Coiled coil</keyword>
<dbReference type="OrthoDB" id="5982311at2759"/>
<dbReference type="AlphaFoldDB" id="A0A1S3I892"/>
<reference evidence="4" key="1">
    <citation type="submission" date="2025-08" db="UniProtKB">
        <authorList>
            <consortium name="RefSeq"/>
        </authorList>
    </citation>
    <scope>IDENTIFICATION</scope>
    <source>
        <tissue evidence="4">Gonads</tissue>
    </source>
</reference>
<dbReference type="Proteomes" id="UP000085678">
    <property type="component" value="Unplaced"/>
</dbReference>
<feature type="region of interest" description="Disordered" evidence="2">
    <location>
        <begin position="1"/>
        <end position="34"/>
    </location>
</feature>
<name>A0A1S3I892_LINAN</name>
<evidence type="ECO:0000256" key="1">
    <source>
        <dbReference type="SAM" id="Coils"/>
    </source>
</evidence>
<dbReference type="OMA" id="HSDYLMQ"/>
<dbReference type="InParanoid" id="A0A1S3I892"/>
<sequence>MENLTSAPVSRSQSRPQSNRRSRSSLLRQQMRNPHDPLQILERLLNTTTLQTQRVQHGSIIDIGYDIEGGIAAKREDEKQEAVREAIQAAEERATRELRAALKRLRKDLTEEKLKALEEQKAYYEELARKVAEARDRAEEERIRELTKKLQKEKEEALRKQWEEAERIKQKAIDEACALLEKRLRDEFALEKELAIAETLQKARERHKKKLEEAIAATKEECERLAQQEAARVAKLHQEEIKRHEHKYDILTRKYKKEIRHKEKVEGDFKELQTDYQRFMDYTDGYYHSDYMMRLRKHGENLAKKRVSVVTYEDIEKLDLS</sequence>
<dbReference type="RefSeq" id="XP_013393594.1">
    <property type="nucleotide sequence ID" value="XM_013538140.1"/>
</dbReference>
<dbReference type="KEGG" id="lak:106161241"/>
<evidence type="ECO:0000313" key="4">
    <source>
        <dbReference type="RefSeq" id="XP_013393594.1"/>
    </source>
</evidence>
<proteinExistence type="predicted"/>
<protein>
    <submittedName>
        <fullName evidence="4">Uncharacterized protein LOC106161241</fullName>
    </submittedName>
</protein>
<dbReference type="GeneID" id="106161241"/>
<gene>
    <name evidence="4" type="primary">LOC106161241</name>
</gene>
<evidence type="ECO:0000256" key="2">
    <source>
        <dbReference type="SAM" id="MobiDB-lite"/>
    </source>
</evidence>
<keyword evidence="3" id="KW-1185">Reference proteome</keyword>
<evidence type="ECO:0000313" key="3">
    <source>
        <dbReference type="Proteomes" id="UP000085678"/>
    </source>
</evidence>
<feature type="coiled-coil region" evidence="1">
    <location>
        <begin position="72"/>
        <end position="254"/>
    </location>
</feature>
<accession>A0A1S3I892</accession>